<dbReference type="STRING" id="106004.A0A1Y2ERB4"/>
<dbReference type="Gene3D" id="3.90.1200.10">
    <property type="match status" value="1"/>
</dbReference>
<dbReference type="SUPFAM" id="SSF56112">
    <property type="entry name" value="Protein kinase-like (PK-like)"/>
    <property type="match status" value="1"/>
</dbReference>
<dbReference type="InterPro" id="IPR011009">
    <property type="entry name" value="Kinase-like_dom_sf"/>
</dbReference>
<protein>
    <recommendedName>
        <fullName evidence="1">Aminoglycoside phosphotransferase domain-containing protein</fullName>
    </recommendedName>
</protein>
<dbReference type="PANTHER" id="PTHR21310">
    <property type="entry name" value="AMINOGLYCOSIDE PHOSPHOTRANSFERASE-RELATED-RELATED"/>
    <property type="match status" value="1"/>
</dbReference>
<dbReference type="AlphaFoldDB" id="A0A1Y2ERB4"/>
<keyword evidence="3" id="KW-1185">Reference proteome</keyword>
<evidence type="ECO:0000259" key="1">
    <source>
        <dbReference type="Pfam" id="PF01636"/>
    </source>
</evidence>
<dbReference type="PANTHER" id="PTHR21310:SF48">
    <property type="entry name" value="AMINOGLYCOSIDE PHOSPHOTRANSFERASE DOMAIN-CONTAINING PROTEIN"/>
    <property type="match status" value="1"/>
</dbReference>
<dbReference type="InParanoid" id="A0A1Y2ERB4"/>
<sequence length="195" mass="21796">MVVKWGVEKIVTLDEGLAMEFAGTKIKEAPKFLGYNIKDGKGYLYMSYIAASLSPRLSGRSLTVSQCFDIVYSLKGIVEALRDTSLPANSRPVGDFRDLSAPLVSPTSEQPVPSFSTESEMITYLNNALLEEFPTDSALLRSTFNSIPTNHRLVFTHGDLPGRNLIVRDRKLVGLVDWGYSGWYPEYFETMQARQ</sequence>
<accession>A0A1Y2ERB4</accession>
<dbReference type="OrthoDB" id="5598852at2759"/>
<organism evidence="2 3">
    <name type="scientific">Leucosporidium creatinivorum</name>
    <dbReference type="NCBI Taxonomy" id="106004"/>
    <lineage>
        <taxon>Eukaryota</taxon>
        <taxon>Fungi</taxon>
        <taxon>Dikarya</taxon>
        <taxon>Basidiomycota</taxon>
        <taxon>Pucciniomycotina</taxon>
        <taxon>Microbotryomycetes</taxon>
        <taxon>Leucosporidiales</taxon>
        <taxon>Leucosporidium</taxon>
    </lineage>
</organism>
<evidence type="ECO:0000313" key="2">
    <source>
        <dbReference type="EMBL" id="ORY73824.1"/>
    </source>
</evidence>
<gene>
    <name evidence="2" type="ORF">BCR35DRAFT_145016</name>
</gene>
<feature type="domain" description="Aminoglycoside phosphotransferase" evidence="1">
    <location>
        <begin position="45"/>
        <end position="188"/>
    </location>
</feature>
<dbReference type="Proteomes" id="UP000193467">
    <property type="component" value="Unassembled WGS sequence"/>
</dbReference>
<dbReference type="InterPro" id="IPR051678">
    <property type="entry name" value="AGP_Transferase"/>
</dbReference>
<proteinExistence type="predicted"/>
<dbReference type="Pfam" id="PF01636">
    <property type="entry name" value="APH"/>
    <property type="match status" value="1"/>
</dbReference>
<comment type="caution">
    <text evidence="2">The sequence shown here is derived from an EMBL/GenBank/DDBJ whole genome shotgun (WGS) entry which is preliminary data.</text>
</comment>
<dbReference type="InterPro" id="IPR002575">
    <property type="entry name" value="Aminoglycoside_PTrfase"/>
</dbReference>
<name>A0A1Y2ERB4_9BASI</name>
<evidence type="ECO:0000313" key="3">
    <source>
        <dbReference type="Proteomes" id="UP000193467"/>
    </source>
</evidence>
<reference evidence="2 3" key="1">
    <citation type="submission" date="2016-07" db="EMBL/GenBank/DDBJ databases">
        <title>Pervasive Adenine N6-methylation of Active Genes in Fungi.</title>
        <authorList>
            <consortium name="DOE Joint Genome Institute"/>
            <person name="Mondo S.J."/>
            <person name="Dannebaum R.O."/>
            <person name="Kuo R.C."/>
            <person name="Labutti K."/>
            <person name="Haridas S."/>
            <person name="Kuo A."/>
            <person name="Salamov A."/>
            <person name="Ahrendt S.R."/>
            <person name="Lipzen A."/>
            <person name="Sullivan W."/>
            <person name="Andreopoulos W.B."/>
            <person name="Clum A."/>
            <person name="Lindquist E."/>
            <person name="Daum C."/>
            <person name="Ramamoorthy G.K."/>
            <person name="Gryganskyi A."/>
            <person name="Culley D."/>
            <person name="Magnuson J.K."/>
            <person name="James T.Y."/>
            <person name="O'Malley M.A."/>
            <person name="Stajich J.E."/>
            <person name="Spatafora J.W."/>
            <person name="Visel A."/>
            <person name="Grigoriev I.V."/>
        </authorList>
    </citation>
    <scope>NUCLEOTIDE SEQUENCE [LARGE SCALE GENOMIC DNA]</scope>
    <source>
        <strain evidence="2 3">62-1032</strain>
    </source>
</reference>
<dbReference type="EMBL" id="MCGR01000044">
    <property type="protein sequence ID" value="ORY73824.1"/>
    <property type="molecule type" value="Genomic_DNA"/>
</dbReference>